<evidence type="ECO:0000256" key="2">
    <source>
        <dbReference type="ARBA" id="ARBA00023125"/>
    </source>
</evidence>
<dbReference type="InterPro" id="IPR044946">
    <property type="entry name" value="Restrct_endonuc_typeI_TRD_sf"/>
</dbReference>
<sequence>MIDDKKRLVPRVRFRGFEGVWEQRRLNEVADRVTRKNSKLQTSRPLTISAGLGLVDQRDYFNKIVASKNLTNYILLLRGEFAYNKSYSKGYPFGTVKRLENYESGAVSTLYITFKSILADPQFLAQYYETSSWHREISKVAAEGARNHGLLNISPVDFMSTSFELPSNKDEQKRIGDTLFKLDNLIVASERRVNELKAVKNLVVEKIFSVKWRFKGFSDPWEQRKLGYIN</sequence>
<proteinExistence type="predicted"/>
<dbReference type="PANTHER" id="PTHR30408:SF12">
    <property type="entry name" value="TYPE I RESTRICTION ENZYME MJAVIII SPECIFICITY SUBUNIT"/>
    <property type="match status" value="1"/>
</dbReference>
<gene>
    <name evidence="3" type="ORF">ACFQ44_07310</name>
</gene>
<reference evidence="4" key="1">
    <citation type="journal article" date="2019" name="Int. J. Syst. Evol. Microbiol.">
        <title>The Global Catalogue of Microorganisms (GCM) 10K type strain sequencing project: providing services to taxonomists for standard genome sequencing and annotation.</title>
        <authorList>
            <consortium name="The Broad Institute Genomics Platform"/>
            <consortium name="The Broad Institute Genome Sequencing Center for Infectious Disease"/>
            <person name="Wu L."/>
            <person name="Ma J."/>
        </authorList>
    </citation>
    <scope>NUCLEOTIDE SEQUENCE [LARGE SCALE GENOMIC DNA]</scope>
    <source>
        <strain evidence="4">CCM 8979</strain>
    </source>
</reference>
<keyword evidence="1" id="KW-0680">Restriction system</keyword>
<keyword evidence="4" id="KW-1185">Reference proteome</keyword>
<accession>A0ABW4D1S4</accession>
<keyword evidence="3" id="KW-0540">Nuclease</keyword>
<dbReference type="InterPro" id="IPR052021">
    <property type="entry name" value="Type-I_RS_S_subunit"/>
</dbReference>
<dbReference type="Proteomes" id="UP001597189">
    <property type="component" value="Unassembled WGS sequence"/>
</dbReference>
<dbReference type="SUPFAM" id="SSF116734">
    <property type="entry name" value="DNA methylase specificity domain"/>
    <property type="match status" value="1"/>
</dbReference>
<keyword evidence="2" id="KW-0238">DNA-binding</keyword>
<dbReference type="GO" id="GO:0004519">
    <property type="term" value="F:endonuclease activity"/>
    <property type="evidence" value="ECO:0007669"/>
    <property type="project" value="UniProtKB-KW"/>
</dbReference>
<evidence type="ECO:0000313" key="4">
    <source>
        <dbReference type="Proteomes" id="UP001597189"/>
    </source>
</evidence>
<name>A0ABW4D1S4_9LACO</name>
<protein>
    <submittedName>
        <fullName evidence="3">Restriction endonuclease subunit S</fullName>
    </submittedName>
</protein>
<comment type="caution">
    <text evidence="3">The sequence shown here is derived from an EMBL/GenBank/DDBJ whole genome shotgun (WGS) entry which is preliminary data.</text>
</comment>
<dbReference type="Gene3D" id="3.90.220.20">
    <property type="entry name" value="DNA methylase specificity domains"/>
    <property type="match status" value="1"/>
</dbReference>
<keyword evidence="3" id="KW-0378">Hydrolase</keyword>
<evidence type="ECO:0000256" key="1">
    <source>
        <dbReference type="ARBA" id="ARBA00022747"/>
    </source>
</evidence>
<dbReference type="RefSeq" id="WP_203645085.1">
    <property type="nucleotide sequence ID" value="NZ_BOLN01000005.1"/>
</dbReference>
<organism evidence="3 4">
    <name type="scientific">Levilactobacillus lanxiensis</name>
    <dbReference type="NCBI Taxonomy" id="2799568"/>
    <lineage>
        <taxon>Bacteria</taxon>
        <taxon>Bacillati</taxon>
        <taxon>Bacillota</taxon>
        <taxon>Bacilli</taxon>
        <taxon>Lactobacillales</taxon>
        <taxon>Lactobacillaceae</taxon>
        <taxon>Levilactobacillus</taxon>
    </lineage>
</organism>
<evidence type="ECO:0000313" key="3">
    <source>
        <dbReference type="EMBL" id="MFD1455494.1"/>
    </source>
</evidence>
<keyword evidence="3" id="KW-0255">Endonuclease</keyword>
<dbReference type="EMBL" id="JBHTOD010000005">
    <property type="protein sequence ID" value="MFD1455494.1"/>
    <property type="molecule type" value="Genomic_DNA"/>
</dbReference>
<dbReference type="PANTHER" id="PTHR30408">
    <property type="entry name" value="TYPE-1 RESTRICTION ENZYME ECOKI SPECIFICITY PROTEIN"/>
    <property type="match status" value="1"/>
</dbReference>